<evidence type="ECO:0000313" key="10">
    <source>
        <dbReference type="Proteomes" id="UP001500443"/>
    </source>
</evidence>
<dbReference type="Pfam" id="PF08281">
    <property type="entry name" value="Sigma70_r4_2"/>
    <property type="match status" value="1"/>
</dbReference>
<accession>A0ABP4K969</accession>
<dbReference type="SUPFAM" id="SSF88659">
    <property type="entry name" value="Sigma3 and sigma4 domains of RNA polymerase sigma factors"/>
    <property type="match status" value="1"/>
</dbReference>
<keyword evidence="10" id="KW-1185">Reference proteome</keyword>
<evidence type="ECO:0000256" key="1">
    <source>
        <dbReference type="ARBA" id="ARBA00010641"/>
    </source>
</evidence>
<evidence type="ECO:0000256" key="4">
    <source>
        <dbReference type="ARBA" id="ARBA00023163"/>
    </source>
</evidence>
<dbReference type="InterPro" id="IPR013249">
    <property type="entry name" value="RNA_pol_sigma70_r4_t2"/>
</dbReference>
<dbReference type="Pfam" id="PF04542">
    <property type="entry name" value="Sigma70_r2"/>
    <property type="match status" value="1"/>
</dbReference>
<comment type="similarity">
    <text evidence="1">Belongs to the sigma-70 factor family. ECF subfamily.</text>
</comment>
<dbReference type="InterPro" id="IPR013325">
    <property type="entry name" value="RNA_pol_sigma_r2"/>
</dbReference>
<evidence type="ECO:0000259" key="7">
    <source>
        <dbReference type="Pfam" id="PF08281"/>
    </source>
</evidence>
<evidence type="ECO:0000256" key="5">
    <source>
        <dbReference type="SAM" id="MobiDB-lite"/>
    </source>
</evidence>
<feature type="domain" description="RNA polymerase sigma factor 70 region 4 type 2" evidence="7">
    <location>
        <begin position="112"/>
        <end position="162"/>
    </location>
</feature>
<keyword evidence="4" id="KW-0804">Transcription</keyword>
<feature type="region of interest" description="Disordered" evidence="5">
    <location>
        <begin position="241"/>
        <end position="260"/>
    </location>
</feature>
<dbReference type="SUPFAM" id="SSF88946">
    <property type="entry name" value="Sigma2 domain of RNA polymerase sigma factors"/>
    <property type="match status" value="1"/>
</dbReference>
<dbReference type="InterPro" id="IPR036388">
    <property type="entry name" value="WH-like_DNA-bd_sf"/>
</dbReference>
<comment type="caution">
    <text evidence="9">The sequence shown here is derived from an EMBL/GenBank/DDBJ whole genome shotgun (WGS) entry which is preliminary data.</text>
</comment>
<dbReference type="Gene3D" id="1.10.1740.10">
    <property type="match status" value="1"/>
</dbReference>
<dbReference type="InterPro" id="IPR013324">
    <property type="entry name" value="RNA_pol_sigma_r3/r4-like"/>
</dbReference>
<evidence type="ECO:0000259" key="6">
    <source>
        <dbReference type="Pfam" id="PF04542"/>
    </source>
</evidence>
<dbReference type="Gene3D" id="1.10.10.10">
    <property type="entry name" value="Winged helix-like DNA-binding domain superfamily/Winged helix DNA-binding domain"/>
    <property type="match status" value="1"/>
</dbReference>
<dbReference type="PANTHER" id="PTHR47756">
    <property type="entry name" value="BLL6612 PROTEIN-RELATED"/>
    <property type="match status" value="1"/>
</dbReference>
<dbReference type="Proteomes" id="UP001500443">
    <property type="component" value="Unassembled WGS sequence"/>
</dbReference>
<proteinExistence type="inferred from homology"/>
<dbReference type="PANTHER" id="PTHR47756:SF2">
    <property type="entry name" value="BLL6612 PROTEIN"/>
    <property type="match status" value="1"/>
</dbReference>
<dbReference type="InterPro" id="IPR007627">
    <property type="entry name" value="RNA_pol_sigma70_r2"/>
</dbReference>
<feature type="domain" description="RNA polymerase sigma-70 region 2" evidence="6">
    <location>
        <begin position="8"/>
        <end position="66"/>
    </location>
</feature>
<protein>
    <submittedName>
        <fullName evidence="9">RNA polymerase sigma factor</fullName>
    </submittedName>
</protein>
<evidence type="ECO:0000259" key="8">
    <source>
        <dbReference type="Pfam" id="PF20239"/>
    </source>
</evidence>
<gene>
    <name evidence="9" type="ORF">GCM10009802_54700</name>
</gene>
<dbReference type="EMBL" id="BAAAPF010000265">
    <property type="protein sequence ID" value="GAA1499977.1"/>
    <property type="molecule type" value="Genomic_DNA"/>
</dbReference>
<dbReference type="RefSeq" id="WP_344293277.1">
    <property type="nucleotide sequence ID" value="NZ_BAAAPF010000265.1"/>
</dbReference>
<dbReference type="InterPro" id="IPR046531">
    <property type="entry name" value="DUF6596"/>
</dbReference>
<keyword evidence="2" id="KW-0805">Transcription regulation</keyword>
<organism evidence="9 10">
    <name type="scientific">Streptomyces synnematoformans</name>
    <dbReference type="NCBI Taxonomy" id="415721"/>
    <lineage>
        <taxon>Bacteria</taxon>
        <taxon>Bacillati</taxon>
        <taxon>Actinomycetota</taxon>
        <taxon>Actinomycetes</taxon>
        <taxon>Kitasatosporales</taxon>
        <taxon>Streptomycetaceae</taxon>
        <taxon>Streptomyces</taxon>
    </lineage>
</organism>
<dbReference type="Pfam" id="PF20239">
    <property type="entry name" value="DUF6596"/>
    <property type="match status" value="1"/>
</dbReference>
<name>A0ABP4K969_9ACTN</name>
<evidence type="ECO:0000256" key="2">
    <source>
        <dbReference type="ARBA" id="ARBA00023015"/>
    </source>
</evidence>
<dbReference type="InterPro" id="IPR014284">
    <property type="entry name" value="RNA_pol_sigma-70_dom"/>
</dbReference>
<evidence type="ECO:0000313" key="9">
    <source>
        <dbReference type="EMBL" id="GAA1499977.1"/>
    </source>
</evidence>
<reference evidence="10" key="1">
    <citation type="journal article" date="2019" name="Int. J. Syst. Evol. Microbiol.">
        <title>The Global Catalogue of Microorganisms (GCM) 10K type strain sequencing project: providing services to taxonomists for standard genome sequencing and annotation.</title>
        <authorList>
            <consortium name="The Broad Institute Genomics Platform"/>
            <consortium name="The Broad Institute Genome Sequencing Center for Infectious Disease"/>
            <person name="Wu L."/>
            <person name="Ma J."/>
        </authorList>
    </citation>
    <scope>NUCLEOTIDE SEQUENCE [LARGE SCALE GENOMIC DNA]</scope>
    <source>
        <strain evidence="10">JCM 15481</strain>
    </source>
</reference>
<feature type="domain" description="DUF6596" evidence="8">
    <location>
        <begin position="180"/>
        <end position="243"/>
    </location>
</feature>
<evidence type="ECO:0000256" key="3">
    <source>
        <dbReference type="ARBA" id="ARBA00023082"/>
    </source>
</evidence>
<keyword evidence="3" id="KW-0731">Sigma factor</keyword>
<dbReference type="NCBIfam" id="TIGR02937">
    <property type="entry name" value="sigma70-ECF"/>
    <property type="match status" value="1"/>
</dbReference>
<sequence>MRDEWGRVLASLVGFLGDFDRAEEAAQEAFTVAAERWSAADVPANPGAWLVATARRRALDRIRRERALAGKVHLLLPEATVAVDDFDDLIESGRFDADGTASIRDERLELLFTCCHPALAPEARAALTLRALGGLATADIARALLVPEETVRRRLTRAKAKIRATAIPFAVPGAHRLSERLDAVLSVIHLIYNEGCRGRVDLGAEALRLGRVLTGLLPREPEAHGLLALMTLHHARRRARFPDADDGDSDGDGDGRGGGAELVLLQDQDRSLWDRQGIAAGRAVLDGAVALGGPVQHGPYVLQAAIAALQTRERVDWPQVARLYGRLAALTGSPVVQLNRAAAIARAGAPHTALRLIGSLDLDGCLYLHSTRGELLRRLGHTARARAAYGRALDLATTAPERRFLARRLEEL</sequence>